<organism evidence="6 7">
    <name type="scientific">Stentor coeruleus</name>
    <dbReference type="NCBI Taxonomy" id="5963"/>
    <lineage>
        <taxon>Eukaryota</taxon>
        <taxon>Sar</taxon>
        <taxon>Alveolata</taxon>
        <taxon>Ciliophora</taxon>
        <taxon>Postciliodesmatophora</taxon>
        <taxon>Heterotrichea</taxon>
        <taxon>Heterotrichida</taxon>
        <taxon>Stentoridae</taxon>
        <taxon>Stentor</taxon>
    </lineage>
</organism>
<evidence type="ECO:0000256" key="2">
    <source>
        <dbReference type="ARBA" id="ARBA00022771"/>
    </source>
</evidence>
<feature type="domain" description="RING-CH-type" evidence="5">
    <location>
        <begin position="165"/>
        <end position="241"/>
    </location>
</feature>
<evidence type="ECO:0000313" key="6">
    <source>
        <dbReference type="EMBL" id="OMJ71568.1"/>
    </source>
</evidence>
<dbReference type="InterPro" id="IPR011016">
    <property type="entry name" value="Znf_RING-CH"/>
</dbReference>
<dbReference type="SMART" id="SM00240">
    <property type="entry name" value="FHA"/>
    <property type="match status" value="1"/>
</dbReference>
<comment type="caution">
    <text evidence="6">The sequence shown here is derived from an EMBL/GenBank/DDBJ whole genome shotgun (WGS) entry which is preliminary data.</text>
</comment>
<keyword evidence="1" id="KW-0479">Metal-binding</keyword>
<dbReference type="Gene3D" id="3.30.40.10">
    <property type="entry name" value="Zinc/RING finger domain, C3HC4 (zinc finger)"/>
    <property type="match status" value="1"/>
</dbReference>
<dbReference type="Pfam" id="PF12906">
    <property type="entry name" value="RINGv"/>
    <property type="match status" value="1"/>
</dbReference>
<dbReference type="GO" id="GO:0008270">
    <property type="term" value="F:zinc ion binding"/>
    <property type="evidence" value="ECO:0007669"/>
    <property type="project" value="UniProtKB-KW"/>
</dbReference>
<accession>A0A1R2B454</accession>
<dbReference type="SMART" id="SM00744">
    <property type="entry name" value="RINGv"/>
    <property type="match status" value="1"/>
</dbReference>
<keyword evidence="2" id="KW-0863">Zinc-finger</keyword>
<dbReference type="PANTHER" id="PTHR46210:SF1">
    <property type="entry name" value="FHA DOMAIN-CONTAINING PROTEIN"/>
    <property type="match status" value="1"/>
</dbReference>
<sequence length="395" mass="45147">MVEQRITIKAITLFRESNGLFDYDASNYHRCKIKLNEDSIIVRQGENVHSVHHSSLNNLQNNPTILALFYKKNRNFMLSSSINKTEGKNWEKPWIVINSLKTTEYLLSEGDVFRLGKIKFTIKEISGYKQSEVHRSVLHSKTLQNGGLGGLVKSKTDLSVPIHLETQIISNSCRICLLDDNDDLNPLISPCFCTGTMGVIHIGCLQRWLDSKITQNSHRDVKIYTWRSLNCELCKFKYPNKILVDNKTIDLVIIEKPPTTNYMILESCNNKKKCIHVLNLDDKKVIRLGRGYDSDMRIPDISISRNHACINIRSSGLYIQDLNSKFGTLIRMKKDICLDLDNKFKIQTGRSLLKISTSKPWSFFGCLFGCGKIKDSDDENQRFRNATSDSSSNNL</sequence>
<dbReference type="PROSITE" id="PS50006">
    <property type="entry name" value="FHA_DOMAIN"/>
    <property type="match status" value="1"/>
</dbReference>
<keyword evidence="7" id="KW-1185">Reference proteome</keyword>
<evidence type="ECO:0008006" key="8">
    <source>
        <dbReference type="Google" id="ProtNLM"/>
    </source>
</evidence>
<proteinExistence type="predicted"/>
<dbReference type="AlphaFoldDB" id="A0A1R2B454"/>
<dbReference type="Gene3D" id="2.60.200.20">
    <property type="match status" value="1"/>
</dbReference>
<dbReference type="Proteomes" id="UP000187209">
    <property type="component" value="Unassembled WGS sequence"/>
</dbReference>
<dbReference type="PROSITE" id="PS51292">
    <property type="entry name" value="ZF_RING_CH"/>
    <property type="match status" value="1"/>
</dbReference>
<dbReference type="EMBL" id="MPUH01000978">
    <property type="protein sequence ID" value="OMJ71568.1"/>
    <property type="molecule type" value="Genomic_DNA"/>
</dbReference>
<reference evidence="6 7" key="1">
    <citation type="submission" date="2016-11" db="EMBL/GenBank/DDBJ databases">
        <title>The macronuclear genome of Stentor coeruleus: a giant cell with tiny introns.</title>
        <authorList>
            <person name="Slabodnick M."/>
            <person name="Ruby J.G."/>
            <person name="Reiff S.B."/>
            <person name="Swart E.C."/>
            <person name="Gosai S."/>
            <person name="Prabakaran S."/>
            <person name="Witkowska E."/>
            <person name="Larue G.E."/>
            <person name="Fisher S."/>
            <person name="Freeman R.M."/>
            <person name="Gunawardena J."/>
            <person name="Chu W."/>
            <person name="Stover N.A."/>
            <person name="Gregory B.D."/>
            <person name="Nowacki M."/>
            <person name="Derisi J."/>
            <person name="Roy S.W."/>
            <person name="Marshall W.F."/>
            <person name="Sood P."/>
        </authorList>
    </citation>
    <scope>NUCLEOTIDE SEQUENCE [LARGE SCALE GENOMIC DNA]</scope>
    <source>
        <strain evidence="6">WM001</strain>
    </source>
</reference>
<name>A0A1R2B454_9CILI</name>
<evidence type="ECO:0000256" key="3">
    <source>
        <dbReference type="ARBA" id="ARBA00022833"/>
    </source>
</evidence>
<feature type="domain" description="FHA" evidence="4">
    <location>
        <begin position="286"/>
        <end position="335"/>
    </location>
</feature>
<evidence type="ECO:0000259" key="4">
    <source>
        <dbReference type="PROSITE" id="PS50006"/>
    </source>
</evidence>
<dbReference type="InterPro" id="IPR000253">
    <property type="entry name" value="FHA_dom"/>
</dbReference>
<dbReference type="OrthoDB" id="264354at2759"/>
<dbReference type="CDD" id="cd00060">
    <property type="entry name" value="FHA"/>
    <property type="match status" value="1"/>
</dbReference>
<dbReference type="SUPFAM" id="SSF49879">
    <property type="entry name" value="SMAD/FHA domain"/>
    <property type="match status" value="1"/>
</dbReference>
<dbReference type="Pfam" id="PF00498">
    <property type="entry name" value="FHA"/>
    <property type="match status" value="1"/>
</dbReference>
<protein>
    <recommendedName>
        <fullName evidence="8">FHA domain-containing protein</fullName>
    </recommendedName>
</protein>
<dbReference type="InterPro" id="IPR008984">
    <property type="entry name" value="SMAD_FHA_dom_sf"/>
</dbReference>
<evidence type="ECO:0000259" key="5">
    <source>
        <dbReference type="PROSITE" id="PS51292"/>
    </source>
</evidence>
<dbReference type="PANTHER" id="PTHR46210">
    <property type="entry name" value="FHA DOMAIN-CONTAINING PROTEIN"/>
    <property type="match status" value="1"/>
</dbReference>
<dbReference type="InterPro" id="IPR013083">
    <property type="entry name" value="Znf_RING/FYVE/PHD"/>
</dbReference>
<keyword evidence="3" id="KW-0862">Zinc</keyword>
<dbReference type="SUPFAM" id="SSF57850">
    <property type="entry name" value="RING/U-box"/>
    <property type="match status" value="1"/>
</dbReference>
<evidence type="ECO:0000256" key="1">
    <source>
        <dbReference type="ARBA" id="ARBA00022723"/>
    </source>
</evidence>
<evidence type="ECO:0000313" key="7">
    <source>
        <dbReference type="Proteomes" id="UP000187209"/>
    </source>
</evidence>
<gene>
    <name evidence="6" type="ORF">SteCoe_30187</name>
</gene>